<evidence type="ECO:0000313" key="1">
    <source>
        <dbReference type="EMBL" id="ANQ10243.1"/>
    </source>
</evidence>
<accession>A0A1B1E5E5</accession>
<dbReference type="Proteomes" id="UP000092716">
    <property type="component" value="Chromosome 12"/>
</dbReference>
<organism evidence="1 2">
    <name type="scientific">Plasmodium coatneyi</name>
    <dbReference type="NCBI Taxonomy" id="208452"/>
    <lineage>
        <taxon>Eukaryota</taxon>
        <taxon>Sar</taxon>
        <taxon>Alveolata</taxon>
        <taxon>Apicomplexa</taxon>
        <taxon>Aconoidasida</taxon>
        <taxon>Haemosporida</taxon>
        <taxon>Plasmodiidae</taxon>
        <taxon>Plasmodium</taxon>
    </lineage>
</organism>
<proteinExistence type="predicted"/>
<dbReference type="EMBL" id="CP016250">
    <property type="protein sequence ID" value="ANQ10243.1"/>
    <property type="molecule type" value="Genomic_DNA"/>
</dbReference>
<evidence type="ECO:0000313" key="2">
    <source>
        <dbReference type="Proteomes" id="UP000092716"/>
    </source>
</evidence>
<dbReference type="Pfam" id="PF05795">
    <property type="entry name" value="Plasmodium_Vir"/>
    <property type="match status" value="2"/>
</dbReference>
<dbReference type="GeneID" id="30910943"/>
<dbReference type="KEGG" id="pcot:PCOAH_00042120"/>
<gene>
    <name evidence="1" type="ORF">PCOAH_00042120</name>
</gene>
<dbReference type="VEuPathDB" id="PlasmoDB:PCOAH_00042120"/>
<sequence length="519" mass="58958">MPETAKAQATLGPEDLEKLPSNMEFYDKFNKELGNSRGCNWLAGIDSALARYDKVKGHVGKIASGFCYVSNMEMNEQSLYQDRCNFLNYWIMSLLPKDLDSTTIEEIINAIDGELQKLKTEKDCELVESSMDINIISKRKTIFDYWHDHKKIQALLESRGPTCGLTCGNYLRDLISTYESVSADCNGVSQHDEYCKEFKEKFNNGEKKIPQPSELKCTSAQASETEAIIRAKEAVKKKCQGKLPSGQIYCELNETNDECSDSSAGTIKHKLKADNDTKQYADQIVQGWCHAPKMEESILPGSERCKFLYYWLGDTLLSGLNDDSKFSDVMKVTYGNLKDLGINEECTNIYESMSKEIFEEMKNVYNYSRDHKTIKECIEGPDAPKSKCTGGDVNYLDKVLSAYKDMDRHCKDDTTDIKYCGEYRKMVATHTLQNLLKLKCSLKYTSDCTNIPAAILGTLGTISLPAAVAFFLHKTILPYITNDHHHALEEEQKIADNLNNKGRREIYIINLYLKIEWKN</sequence>
<dbReference type="RefSeq" id="XP_019916938.1">
    <property type="nucleotide sequence ID" value="XM_020060996.1"/>
</dbReference>
<protein>
    <submittedName>
        <fullName evidence="1">KIR protein</fullName>
    </submittedName>
</protein>
<dbReference type="InterPro" id="IPR008780">
    <property type="entry name" value="Plasmodium_Vir"/>
</dbReference>
<dbReference type="OrthoDB" id="380569at2759"/>
<name>A0A1B1E5E5_9APIC</name>
<reference evidence="2" key="1">
    <citation type="submission" date="2016-06" db="EMBL/GenBank/DDBJ databases">
        <title>First high quality genome sequence of Plasmodium coatneyi using continuous long reads from single molecule, real-time sequencing.</title>
        <authorList>
            <person name="Chien J.-T."/>
            <person name="Pakala S.B."/>
            <person name="Geraldo J.A."/>
            <person name="Lapp S.A."/>
            <person name="Barnwell J.W."/>
            <person name="Kissinger J.C."/>
            <person name="Galinski M.R."/>
            <person name="Humphrey J.C."/>
        </authorList>
    </citation>
    <scope>NUCLEOTIDE SEQUENCE [LARGE SCALE GENOMIC DNA]</scope>
    <source>
        <strain evidence="2">Hackeri</strain>
    </source>
</reference>
<keyword evidence="2" id="KW-1185">Reference proteome</keyword>
<dbReference type="AlphaFoldDB" id="A0A1B1E5E5"/>